<comment type="caution">
    <text evidence="1">The sequence shown here is derived from an EMBL/GenBank/DDBJ whole genome shotgun (WGS) entry which is preliminary data.</text>
</comment>
<protein>
    <submittedName>
        <fullName evidence="1">Uncharacterized protein</fullName>
    </submittedName>
</protein>
<reference evidence="1 2" key="1">
    <citation type="submission" date="2016-04" db="EMBL/GenBank/DDBJ databases">
        <authorList>
            <person name="Chen L."/>
            <person name="Zhuang W."/>
            <person name="Wang G."/>
        </authorList>
    </citation>
    <scope>NUCLEOTIDE SEQUENCE [LARGE SCALE GENOMIC DNA]</scope>
    <source>
        <strain evidence="2">GR20</strain>
    </source>
</reference>
<sequence>MGKLASSIQAPVDFDGLLNTGLQNLMNLERLYKNGDIVKKREIIGSIYPENLTIDGFGVRTAPAE</sequence>
<evidence type="ECO:0000313" key="1">
    <source>
        <dbReference type="EMBL" id="OQP52149.1"/>
    </source>
</evidence>
<organism evidence="1 2">
    <name type="scientific">Niastella koreensis</name>
    <dbReference type="NCBI Taxonomy" id="354356"/>
    <lineage>
        <taxon>Bacteria</taxon>
        <taxon>Pseudomonadati</taxon>
        <taxon>Bacteroidota</taxon>
        <taxon>Chitinophagia</taxon>
        <taxon>Chitinophagales</taxon>
        <taxon>Chitinophagaceae</taxon>
        <taxon>Niastella</taxon>
    </lineage>
</organism>
<keyword evidence="2" id="KW-1185">Reference proteome</keyword>
<dbReference type="Proteomes" id="UP000192277">
    <property type="component" value="Unassembled WGS sequence"/>
</dbReference>
<evidence type="ECO:0000313" key="2">
    <source>
        <dbReference type="Proteomes" id="UP000192277"/>
    </source>
</evidence>
<name>A0ABX3P066_9BACT</name>
<proteinExistence type="predicted"/>
<accession>A0ABX3P066</accession>
<gene>
    <name evidence="1" type="ORF">A4D02_23405</name>
</gene>
<dbReference type="EMBL" id="LWBO01000004">
    <property type="protein sequence ID" value="OQP52149.1"/>
    <property type="molecule type" value="Genomic_DNA"/>
</dbReference>